<evidence type="ECO:0000256" key="1">
    <source>
        <dbReference type="SAM" id="MobiDB-lite"/>
    </source>
</evidence>
<keyword evidence="2" id="KW-1133">Transmembrane helix</keyword>
<dbReference type="AlphaFoldDB" id="A0A2L2YRL6"/>
<organism evidence="3">
    <name type="scientific">Parasteatoda tepidariorum</name>
    <name type="common">Common house spider</name>
    <name type="synonym">Achaearanea tepidariorum</name>
    <dbReference type="NCBI Taxonomy" id="114398"/>
    <lineage>
        <taxon>Eukaryota</taxon>
        <taxon>Metazoa</taxon>
        <taxon>Ecdysozoa</taxon>
        <taxon>Arthropoda</taxon>
        <taxon>Chelicerata</taxon>
        <taxon>Arachnida</taxon>
        <taxon>Araneae</taxon>
        <taxon>Araneomorphae</taxon>
        <taxon>Entelegynae</taxon>
        <taxon>Araneoidea</taxon>
        <taxon>Theridiidae</taxon>
        <taxon>Parasteatoda</taxon>
    </lineage>
</organism>
<accession>A0A2L2YRL6</accession>
<sequence>MLHTVKNPSDIKDSTEKDFSSVKNNANNVSEPVEPMTGTTTKHTISWKSFRVFADPTYFSIMLVQSMTTFISTLNWTILVDYGRDKGMSTEVSVYFVMFLPVAEIIGNLGLNWITDCHFMTRTNFCLLCFLI</sequence>
<proteinExistence type="evidence at transcript level"/>
<keyword evidence="2" id="KW-0472">Membrane</keyword>
<dbReference type="SUPFAM" id="SSF103473">
    <property type="entry name" value="MFS general substrate transporter"/>
    <property type="match status" value="1"/>
</dbReference>
<keyword evidence="2" id="KW-0812">Transmembrane</keyword>
<evidence type="ECO:0000313" key="3">
    <source>
        <dbReference type="EMBL" id="LAA10798.1"/>
    </source>
</evidence>
<name>A0A2L2YRL6_PARTP</name>
<evidence type="ECO:0000256" key="2">
    <source>
        <dbReference type="SAM" id="Phobius"/>
    </source>
</evidence>
<feature type="compositionally biased region" description="Basic and acidic residues" evidence="1">
    <location>
        <begin position="9"/>
        <end position="20"/>
    </location>
</feature>
<feature type="region of interest" description="Disordered" evidence="1">
    <location>
        <begin position="1"/>
        <end position="39"/>
    </location>
</feature>
<feature type="transmembrane region" description="Helical" evidence="2">
    <location>
        <begin position="58"/>
        <end position="80"/>
    </location>
</feature>
<feature type="compositionally biased region" description="Polar residues" evidence="1">
    <location>
        <begin position="21"/>
        <end position="30"/>
    </location>
</feature>
<dbReference type="InterPro" id="IPR036259">
    <property type="entry name" value="MFS_trans_sf"/>
</dbReference>
<feature type="transmembrane region" description="Helical" evidence="2">
    <location>
        <begin position="92"/>
        <end position="114"/>
    </location>
</feature>
<protein>
    <submittedName>
        <fullName evidence="3">Monocarboxylate transporter 12</fullName>
    </submittedName>
</protein>
<reference evidence="3" key="1">
    <citation type="journal article" date="2016" name="Mol. Ecol. Resour.">
        <title>Evaluation of the impact of RNA preservation methods of spiders for de novo transcriptome assembly.</title>
        <authorList>
            <person name="Kono N."/>
            <person name="Nakamura H."/>
            <person name="Ito Y."/>
            <person name="Tomita M."/>
            <person name="Arakawa K."/>
        </authorList>
    </citation>
    <scope>NUCLEOTIDE SEQUENCE</scope>
    <source>
        <tissue evidence="3">Whole body</tissue>
    </source>
</reference>
<dbReference type="EMBL" id="IAAA01041846">
    <property type="protein sequence ID" value="LAA10798.1"/>
    <property type="molecule type" value="mRNA"/>
</dbReference>
<dbReference type="OrthoDB" id="6429714at2759"/>